<keyword evidence="2" id="KW-0521">NADP</keyword>
<dbReference type="InterPro" id="IPR036291">
    <property type="entry name" value="NAD(P)-bd_dom_sf"/>
</dbReference>
<organism evidence="4 5">
    <name type="scientific">Lecanosticta acicola</name>
    <dbReference type="NCBI Taxonomy" id="111012"/>
    <lineage>
        <taxon>Eukaryota</taxon>
        <taxon>Fungi</taxon>
        <taxon>Dikarya</taxon>
        <taxon>Ascomycota</taxon>
        <taxon>Pezizomycotina</taxon>
        <taxon>Dothideomycetes</taxon>
        <taxon>Dothideomycetidae</taxon>
        <taxon>Mycosphaerellales</taxon>
        <taxon>Mycosphaerellaceae</taxon>
        <taxon>Lecanosticta</taxon>
    </lineage>
</organism>
<accession>A0AAI8Z2S8</accession>
<dbReference type="GO" id="GO:0016616">
    <property type="term" value="F:oxidoreductase activity, acting on the CH-OH group of donors, NAD or NADP as acceptor"/>
    <property type="evidence" value="ECO:0007669"/>
    <property type="project" value="TreeGrafter"/>
</dbReference>
<dbReference type="Proteomes" id="UP001296104">
    <property type="component" value="Unassembled WGS sequence"/>
</dbReference>
<dbReference type="PRINTS" id="PR00081">
    <property type="entry name" value="GDHRDH"/>
</dbReference>
<dbReference type="PANTHER" id="PTHR42760:SF133">
    <property type="entry name" value="3-OXOACYL-[ACYL-CARRIER-PROTEIN] REDUCTASE"/>
    <property type="match status" value="1"/>
</dbReference>
<name>A0AAI8Z2S8_9PEZI</name>
<sequence length="255" mass="27493">MYLGLEKKVVLVTGGTKGIGRSIVKAFLHEGSTVHFCSRTASDVQAANETYAKEFPDAKAFGAAVDVSRNEELEEWVQGIVKESSRIDVVVANVSAMAIEDNVENWNAAFQTDMMGTYNLIQAALPHLEKTKGNIVNINSVSGRDVDFTGAGPYGTLKAALIRYTAGLAQQLAPKGIRANTLSPGNIYIQDGVWGGAERNMPEFFHSQWDKNPMGRMGRSEEVADSVVFLASQRASFISGANLIVDGALCKGVQF</sequence>
<keyword evidence="3" id="KW-0560">Oxidoreductase</keyword>
<evidence type="ECO:0000313" key="5">
    <source>
        <dbReference type="Proteomes" id="UP001296104"/>
    </source>
</evidence>
<comment type="similarity">
    <text evidence="1">Belongs to the short-chain dehydrogenases/reductases (SDR) family.</text>
</comment>
<protein>
    <submittedName>
        <fullName evidence="4">Uncharacterized protein</fullName>
    </submittedName>
</protein>
<dbReference type="EMBL" id="CAVMBE010000048">
    <property type="protein sequence ID" value="CAK4031415.1"/>
    <property type="molecule type" value="Genomic_DNA"/>
</dbReference>
<keyword evidence="5" id="KW-1185">Reference proteome</keyword>
<dbReference type="FunFam" id="3.40.50.720:FF:000084">
    <property type="entry name" value="Short-chain dehydrogenase reductase"/>
    <property type="match status" value="1"/>
</dbReference>
<comment type="caution">
    <text evidence="4">The sequence shown here is derived from an EMBL/GenBank/DDBJ whole genome shotgun (WGS) entry which is preliminary data.</text>
</comment>
<dbReference type="InterPro" id="IPR002347">
    <property type="entry name" value="SDR_fam"/>
</dbReference>
<gene>
    <name evidence="4" type="ORF">LECACI_7A006573</name>
</gene>
<evidence type="ECO:0000256" key="3">
    <source>
        <dbReference type="ARBA" id="ARBA00023002"/>
    </source>
</evidence>
<dbReference type="PANTHER" id="PTHR42760">
    <property type="entry name" value="SHORT-CHAIN DEHYDROGENASES/REDUCTASES FAMILY MEMBER"/>
    <property type="match status" value="1"/>
</dbReference>
<evidence type="ECO:0000256" key="2">
    <source>
        <dbReference type="ARBA" id="ARBA00022857"/>
    </source>
</evidence>
<dbReference type="Gene3D" id="3.40.50.720">
    <property type="entry name" value="NAD(P)-binding Rossmann-like Domain"/>
    <property type="match status" value="1"/>
</dbReference>
<evidence type="ECO:0000313" key="4">
    <source>
        <dbReference type="EMBL" id="CAK4031415.1"/>
    </source>
</evidence>
<dbReference type="PRINTS" id="PR00080">
    <property type="entry name" value="SDRFAMILY"/>
</dbReference>
<evidence type="ECO:0000256" key="1">
    <source>
        <dbReference type="ARBA" id="ARBA00006484"/>
    </source>
</evidence>
<dbReference type="AlphaFoldDB" id="A0AAI8Z2S8"/>
<dbReference type="Pfam" id="PF13561">
    <property type="entry name" value="adh_short_C2"/>
    <property type="match status" value="1"/>
</dbReference>
<proteinExistence type="inferred from homology"/>
<dbReference type="SUPFAM" id="SSF51735">
    <property type="entry name" value="NAD(P)-binding Rossmann-fold domains"/>
    <property type="match status" value="1"/>
</dbReference>
<dbReference type="CDD" id="cd05233">
    <property type="entry name" value="SDR_c"/>
    <property type="match status" value="1"/>
</dbReference>
<reference evidence="4" key="1">
    <citation type="submission" date="2023-11" db="EMBL/GenBank/DDBJ databases">
        <authorList>
            <person name="Alioto T."/>
            <person name="Alioto T."/>
            <person name="Gomez Garrido J."/>
        </authorList>
    </citation>
    <scope>NUCLEOTIDE SEQUENCE</scope>
</reference>